<name>H6Q6C5_PYROT</name>
<dbReference type="eggNOG" id="arCOG03671">
    <property type="taxonomic scope" value="Archaea"/>
</dbReference>
<evidence type="ECO:0000313" key="3">
    <source>
        <dbReference type="Proteomes" id="UP000009062"/>
    </source>
</evidence>
<protein>
    <submittedName>
        <fullName evidence="2">Uncharacterized protein</fullName>
    </submittedName>
</protein>
<organism evidence="2 3">
    <name type="scientific">Pyrobaculum oguniense (strain DSM 13380 / JCM 10595 / TE7)</name>
    <dbReference type="NCBI Taxonomy" id="698757"/>
    <lineage>
        <taxon>Archaea</taxon>
        <taxon>Thermoproteota</taxon>
        <taxon>Thermoprotei</taxon>
        <taxon>Thermoproteales</taxon>
        <taxon>Thermoproteaceae</taxon>
        <taxon>Pyrobaculum</taxon>
    </lineage>
</organism>
<evidence type="ECO:0000313" key="2">
    <source>
        <dbReference type="EMBL" id="AFA38228.1"/>
    </source>
</evidence>
<accession>H6Q6C5</accession>
<dbReference type="Proteomes" id="UP000009062">
    <property type="component" value="Chromosome"/>
</dbReference>
<dbReference type="HOGENOM" id="CLU_1954750_0_0_2"/>
<dbReference type="KEGG" id="pog:Pogu_0201"/>
<dbReference type="AlphaFoldDB" id="H6Q6C5"/>
<dbReference type="STRING" id="698757.Pogu_0201"/>
<dbReference type="EMBL" id="CP003316">
    <property type="protein sequence ID" value="AFA38228.1"/>
    <property type="molecule type" value="Genomic_DNA"/>
</dbReference>
<reference evidence="2 3" key="1">
    <citation type="journal article" date="2012" name="Stand. Genomic Sci.">
        <title>Complete genome sequence of Pyrobaculum oguniense.</title>
        <authorList>
            <person name="Bernick D.L."/>
            <person name="Karplus K."/>
            <person name="Lui L.M."/>
            <person name="Coker J.K."/>
            <person name="Murphy J.N."/>
            <person name="Chan P.P."/>
            <person name="Cozen A.E."/>
            <person name="Lowe T.M."/>
        </authorList>
    </citation>
    <scope>NUCLEOTIDE SEQUENCE [LARGE SCALE GENOMIC DNA]</scope>
    <source>
        <strain evidence="2 3">TE7</strain>
    </source>
</reference>
<sequence length="128" mass="14421">MKVYNDTKKTRGAVPCEEQAPVQRSTSVEVVVYDISPSMIGKETTPVNVGVVVHREVIYRSYFASRYPDYVVARTYPNGTLRITLVNAYVCRDGVGELANVTRSVDIGGDPWIWISPKYPHSCLHCRR</sequence>
<gene>
    <name evidence="2" type="ordered locus">Pogu_0201</name>
</gene>
<evidence type="ECO:0000256" key="1">
    <source>
        <dbReference type="SAM" id="MobiDB-lite"/>
    </source>
</evidence>
<feature type="region of interest" description="Disordered" evidence="1">
    <location>
        <begin position="1"/>
        <end position="20"/>
    </location>
</feature>
<proteinExistence type="predicted"/>
<keyword evidence="3" id="KW-1185">Reference proteome</keyword>